<evidence type="ECO:0008006" key="4">
    <source>
        <dbReference type="Google" id="ProtNLM"/>
    </source>
</evidence>
<dbReference type="GO" id="GO:0003677">
    <property type="term" value="F:DNA binding"/>
    <property type="evidence" value="ECO:0007669"/>
    <property type="project" value="InterPro"/>
</dbReference>
<dbReference type="Proteomes" id="UP000295117">
    <property type="component" value="Unassembled WGS sequence"/>
</dbReference>
<gene>
    <name evidence="2" type="ORF">DE4585_03920</name>
</gene>
<proteinExistence type="predicted"/>
<dbReference type="AlphaFoldDB" id="A0A4V3HXP2"/>
<dbReference type="EMBL" id="PECH01000009">
    <property type="protein sequence ID" value="TDZ78084.1"/>
    <property type="molecule type" value="Genomic_DNA"/>
</dbReference>
<sequence>MGMFDGLFQDSDDVDLDTIMSDMDKALGALAESAQRMAIETADARSKDHLVRVWVNAQGVVVQVEVDDEVFADATSTQVASSMLEATHAAAAKMNDKSKAFQADILKETSALGAGLPGVGAMGAIDDFAKLQPTVPLSPPDSRERQAMAEQLDHGDGSDEPESPMTVFDRR</sequence>
<dbReference type="Gene3D" id="3.30.1310.10">
    <property type="entry name" value="Nucleoid-associated protein YbaB-like domain"/>
    <property type="match status" value="1"/>
</dbReference>
<protein>
    <recommendedName>
        <fullName evidence="4">Nucleoid-associated protein YbaB</fullName>
    </recommendedName>
</protein>
<reference evidence="2 3" key="1">
    <citation type="journal article" date="2019" name="Sci. Rep.">
        <title>Extended insight into the Mycobacterium chelonae-abscessus complex through whole genome sequencing of Mycobacterium salmoniphilum outbreak and Mycobacterium salmoniphilum-like strains.</title>
        <authorList>
            <person name="Behra P.R.K."/>
            <person name="Das S."/>
            <person name="Pettersson B.M.F."/>
            <person name="Shirreff L."/>
            <person name="DuCote T."/>
            <person name="Jacobsson K.G."/>
            <person name="Ennis D.G."/>
            <person name="Kirsebom L.A."/>
        </authorList>
    </citation>
    <scope>NUCLEOTIDE SEQUENCE [LARGE SCALE GENOMIC DNA]</scope>
    <source>
        <strain evidence="2 3">DE 4585</strain>
    </source>
</reference>
<comment type="caution">
    <text evidence="2">The sequence shown here is derived from an EMBL/GenBank/DDBJ whole genome shotgun (WGS) entry which is preliminary data.</text>
</comment>
<evidence type="ECO:0000313" key="2">
    <source>
        <dbReference type="EMBL" id="TDZ78084.1"/>
    </source>
</evidence>
<evidence type="ECO:0000313" key="3">
    <source>
        <dbReference type="Proteomes" id="UP000295117"/>
    </source>
</evidence>
<dbReference type="InterPro" id="IPR036894">
    <property type="entry name" value="YbaB-like_sf"/>
</dbReference>
<organism evidence="2 3">
    <name type="scientific">Mycobacteroides salmoniphilum</name>
    <dbReference type="NCBI Taxonomy" id="404941"/>
    <lineage>
        <taxon>Bacteria</taxon>
        <taxon>Bacillati</taxon>
        <taxon>Actinomycetota</taxon>
        <taxon>Actinomycetes</taxon>
        <taxon>Mycobacteriales</taxon>
        <taxon>Mycobacteriaceae</taxon>
        <taxon>Mycobacteroides</taxon>
    </lineage>
</organism>
<feature type="compositionally biased region" description="Basic and acidic residues" evidence="1">
    <location>
        <begin position="141"/>
        <end position="157"/>
    </location>
</feature>
<evidence type="ECO:0000256" key="1">
    <source>
        <dbReference type="SAM" id="MobiDB-lite"/>
    </source>
</evidence>
<dbReference type="InterPro" id="IPR004401">
    <property type="entry name" value="YbaB/EbfC"/>
</dbReference>
<accession>A0A4V3HXP2</accession>
<dbReference type="SUPFAM" id="SSF82607">
    <property type="entry name" value="YbaB-like"/>
    <property type="match status" value="1"/>
</dbReference>
<name>A0A4V3HXP2_9MYCO</name>
<feature type="region of interest" description="Disordered" evidence="1">
    <location>
        <begin position="132"/>
        <end position="171"/>
    </location>
</feature>
<dbReference type="Pfam" id="PF02575">
    <property type="entry name" value="YbaB_DNA_bd"/>
    <property type="match status" value="1"/>
</dbReference>